<dbReference type="EMBL" id="HE573027">
    <property type="protein sequence ID" value="CCC53427.1"/>
    <property type="molecule type" value="Genomic_DNA"/>
</dbReference>
<evidence type="ECO:0008006" key="2">
    <source>
        <dbReference type="Google" id="ProtNLM"/>
    </source>
</evidence>
<evidence type="ECO:0000313" key="1">
    <source>
        <dbReference type="EMBL" id="CCC53427.1"/>
    </source>
</evidence>
<proteinExistence type="predicted"/>
<accession>G0UC77</accession>
<reference evidence="1" key="1">
    <citation type="journal article" date="2012" name="Proc. Natl. Acad. Sci. U.S.A.">
        <title>Antigenic diversity is generated by distinct evolutionary mechanisms in African trypanosome species.</title>
        <authorList>
            <person name="Jackson A.P."/>
            <person name="Berry A."/>
            <person name="Aslett M."/>
            <person name="Allison H.C."/>
            <person name="Burton P."/>
            <person name="Vavrova-Anderson J."/>
            <person name="Brown R."/>
            <person name="Browne H."/>
            <person name="Corton N."/>
            <person name="Hauser H."/>
            <person name="Gamble J."/>
            <person name="Gilderthorp R."/>
            <person name="Marcello L."/>
            <person name="McQuillan J."/>
            <person name="Otto T.D."/>
            <person name="Quail M.A."/>
            <person name="Sanders M.J."/>
            <person name="van Tonder A."/>
            <person name="Ginger M.L."/>
            <person name="Field M.C."/>
            <person name="Barry J.D."/>
            <person name="Hertz-Fowler C."/>
            <person name="Berriman M."/>
        </authorList>
    </citation>
    <scope>NUCLEOTIDE SEQUENCE</scope>
    <source>
        <strain evidence="1">Y486</strain>
    </source>
</reference>
<dbReference type="AlphaFoldDB" id="G0UC77"/>
<sequence length="385" mass="42699">MPIPTTAVPLLMSKNVMIDVSEETLLVYCDLHQNSGQSSTGRSIIIATSGGNKPLGDTGSYMCLNLFCHSFSSVRLDDEAIAAPRNSVVVGNCCDWYVTDDRVLCLRVYFGKMPHRKADITGAYLLASSGGNRQLGLTGIFFGFNCHQSRGRDFVPSSLRSAMRSSIYEVGESAEIGEGFSLTVESRTQVNIHFESPRSAIFGILKAPMFLLNNKMTLALQIKRSGTRKVRTNKRVKRVMISKCPGFVKPSSLARNTLMRYETRIQNNQEVIVVDIRFDPTRLFSSNEPNKSMIVAKSGGWCEVDADIFISFVAQRTPESLTSAEMLDAVTKVLSRYSKEALAQISFKDVVEGITRELEVDQEYMGGLKSDVVTAVIKYLKERGY</sequence>
<gene>
    <name evidence="1" type="ORF">TVY486_1109110</name>
</gene>
<organism evidence="1">
    <name type="scientific">Trypanosoma vivax (strain Y486)</name>
    <dbReference type="NCBI Taxonomy" id="1055687"/>
    <lineage>
        <taxon>Eukaryota</taxon>
        <taxon>Discoba</taxon>
        <taxon>Euglenozoa</taxon>
        <taxon>Kinetoplastea</taxon>
        <taxon>Metakinetoplastina</taxon>
        <taxon>Trypanosomatida</taxon>
        <taxon>Trypanosomatidae</taxon>
        <taxon>Trypanosoma</taxon>
        <taxon>Duttonella</taxon>
    </lineage>
</organism>
<name>G0UC77_TRYVY</name>
<protein>
    <recommendedName>
        <fullName evidence="2">DEK C-terminal domain-containing protein</fullName>
    </recommendedName>
</protein>
<dbReference type="VEuPathDB" id="TriTrypDB:TvY486_1109110"/>
<dbReference type="OMA" id="GCQWRIE"/>